<accession>A0ABV8KJG9</accession>
<sequence>MTEIQNLYPKLVVADAAAAIDFYRSAFGARETARYTDDGGSVVHAEVTIGTFTVALKDEGYGDTAPTSTGGPPVIMALDVSDADAIEAAATNAGAVVVHRVRDQPHGGRAGRIADPFGHQWMISQRTE</sequence>
<dbReference type="InterPro" id="IPR037523">
    <property type="entry name" value="VOC_core"/>
</dbReference>
<dbReference type="Proteomes" id="UP001595868">
    <property type="component" value="Unassembled WGS sequence"/>
</dbReference>
<dbReference type="PROSITE" id="PS51819">
    <property type="entry name" value="VOC"/>
    <property type="match status" value="1"/>
</dbReference>
<name>A0ABV8KJG9_9ACTN</name>
<gene>
    <name evidence="2" type="ORF">ACFOX0_09685</name>
</gene>
<evidence type="ECO:0000313" key="3">
    <source>
        <dbReference type="Proteomes" id="UP001595868"/>
    </source>
</evidence>
<proteinExistence type="predicted"/>
<dbReference type="InterPro" id="IPR029068">
    <property type="entry name" value="Glyas_Bleomycin-R_OHBP_Dase"/>
</dbReference>
<organism evidence="2 3">
    <name type="scientific">Micromonospora zhanjiangensis</name>
    <dbReference type="NCBI Taxonomy" id="1522057"/>
    <lineage>
        <taxon>Bacteria</taxon>
        <taxon>Bacillati</taxon>
        <taxon>Actinomycetota</taxon>
        <taxon>Actinomycetes</taxon>
        <taxon>Micromonosporales</taxon>
        <taxon>Micromonosporaceae</taxon>
        <taxon>Micromonospora</taxon>
    </lineage>
</organism>
<dbReference type="CDD" id="cd07246">
    <property type="entry name" value="VOC_like"/>
    <property type="match status" value="1"/>
</dbReference>
<dbReference type="SUPFAM" id="SSF54593">
    <property type="entry name" value="Glyoxalase/Bleomycin resistance protein/Dihydroxybiphenyl dioxygenase"/>
    <property type="match status" value="1"/>
</dbReference>
<dbReference type="Pfam" id="PF00903">
    <property type="entry name" value="Glyoxalase"/>
    <property type="match status" value="1"/>
</dbReference>
<dbReference type="PANTHER" id="PTHR34109:SF1">
    <property type="entry name" value="VOC DOMAIN-CONTAINING PROTEIN"/>
    <property type="match status" value="1"/>
</dbReference>
<feature type="domain" description="VOC" evidence="1">
    <location>
        <begin position="5"/>
        <end position="126"/>
    </location>
</feature>
<comment type="caution">
    <text evidence="2">The sequence shown here is derived from an EMBL/GenBank/DDBJ whole genome shotgun (WGS) entry which is preliminary data.</text>
</comment>
<dbReference type="RefSeq" id="WP_377543760.1">
    <property type="nucleotide sequence ID" value="NZ_JBHSBN010000005.1"/>
</dbReference>
<reference evidence="3" key="1">
    <citation type="journal article" date="2019" name="Int. J. Syst. Evol. Microbiol.">
        <title>The Global Catalogue of Microorganisms (GCM) 10K type strain sequencing project: providing services to taxonomists for standard genome sequencing and annotation.</title>
        <authorList>
            <consortium name="The Broad Institute Genomics Platform"/>
            <consortium name="The Broad Institute Genome Sequencing Center for Infectious Disease"/>
            <person name="Wu L."/>
            <person name="Ma J."/>
        </authorList>
    </citation>
    <scope>NUCLEOTIDE SEQUENCE [LARGE SCALE GENOMIC DNA]</scope>
    <source>
        <strain evidence="3">2902at01</strain>
    </source>
</reference>
<dbReference type="PANTHER" id="PTHR34109">
    <property type="entry name" value="BNAUNNG04460D PROTEIN-RELATED"/>
    <property type="match status" value="1"/>
</dbReference>
<evidence type="ECO:0000313" key="2">
    <source>
        <dbReference type="EMBL" id="MFC4106206.1"/>
    </source>
</evidence>
<protein>
    <submittedName>
        <fullName evidence="2">VOC family protein</fullName>
    </submittedName>
</protein>
<dbReference type="InterPro" id="IPR004360">
    <property type="entry name" value="Glyas_Fos-R_dOase_dom"/>
</dbReference>
<dbReference type="Gene3D" id="3.30.720.110">
    <property type="match status" value="1"/>
</dbReference>
<dbReference type="Gene3D" id="3.30.720.120">
    <property type="match status" value="1"/>
</dbReference>
<dbReference type="EMBL" id="JBHSBN010000005">
    <property type="protein sequence ID" value="MFC4106206.1"/>
    <property type="molecule type" value="Genomic_DNA"/>
</dbReference>
<evidence type="ECO:0000259" key="1">
    <source>
        <dbReference type="PROSITE" id="PS51819"/>
    </source>
</evidence>
<keyword evidence="3" id="KW-1185">Reference proteome</keyword>